<name>N9RI19_9GAMM</name>
<dbReference type="AlphaFoldDB" id="N9RI19"/>
<dbReference type="EMBL" id="APRN01000036">
    <property type="protein sequence ID" value="ENX57643.1"/>
    <property type="molecule type" value="Genomic_DNA"/>
</dbReference>
<reference evidence="1 2" key="1">
    <citation type="submission" date="2013-02" db="EMBL/GenBank/DDBJ databases">
        <title>The Genome Sequence of Acinetobacter sp. CIP 70.18.</title>
        <authorList>
            <consortium name="The Broad Institute Genome Sequencing Platform"/>
            <consortium name="The Broad Institute Genome Sequencing Center for Infectious Disease"/>
            <person name="Cerqueira G."/>
            <person name="Feldgarden M."/>
            <person name="Courvalin P."/>
            <person name="Perichon B."/>
            <person name="Grillot-Courvalin C."/>
            <person name="Clermont D."/>
            <person name="Rocha E."/>
            <person name="Yoon E.-J."/>
            <person name="Nemec A."/>
            <person name="Walker B."/>
            <person name="Young S.K."/>
            <person name="Zeng Q."/>
            <person name="Gargeya S."/>
            <person name="Fitzgerald M."/>
            <person name="Haas B."/>
            <person name="Abouelleil A."/>
            <person name="Alvarado L."/>
            <person name="Arachchi H.M."/>
            <person name="Berlin A.M."/>
            <person name="Chapman S.B."/>
            <person name="Dewar J."/>
            <person name="Goldberg J."/>
            <person name="Griggs A."/>
            <person name="Gujja S."/>
            <person name="Hansen M."/>
            <person name="Howarth C."/>
            <person name="Imamovic A."/>
            <person name="Larimer J."/>
            <person name="McCowan C."/>
            <person name="Murphy C."/>
            <person name="Neiman D."/>
            <person name="Pearson M."/>
            <person name="Priest M."/>
            <person name="Roberts A."/>
            <person name="Saif S."/>
            <person name="Shea T."/>
            <person name="Sisk P."/>
            <person name="Sykes S."/>
            <person name="Wortman J."/>
            <person name="Nusbaum C."/>
            <person name="Birren B."/>
        </authorList>
    </citation>
    <scope>NUCLEOTIDE SEQUENCE [LARGE SCALE GENOMIC DNA]</scope>
    <source>
        <strain evidence="1 2">CIP 70.18</strain>
    </source>
</reference>
<dbReference type="OrthoDB" id="5688154at2"/>
<evidence type="ECO:0000313" key="2">
    <source>
        <dbReference type="Proteomes" id="UP000013084"/>
    </source>
</evidence>
<proteinExistence type="predicted"/>
<protein>
    <submittedName>
        <fullName evidence="1">Uncharacterized protein</fullName>
    </submittedName>
</protein>
<evidence type="ECO:0000313" key="1">
    <source>
        <dbReference type="EMBL" id="ENX57643.1"/>
    </source>
</evidence>
<dbReference type="InterPro" id="IPR025915">
    <property type="entry name" value="Phage_gp49_66"/>
</dbReference>
<dbReference type="Pfam" id="PF13876">
    <property type="entry name" value="Phage_gp49_66"/>
    <property type="match status" value="1"/>
</dbReference>
<gene>
    <name evidence="1" type="ORF">F902_02040</name>
</gene>
<keyword evidence="2" id="KW-1185">Reference proteome</keyword>
<comment type="caution">
    <text evidence="1">The sequence shown here is derived from an EMBL/GenBank/DDBJ whole genome shotgun (WGS) entry which is preliminary data.</text>
</comment>
<dbReference type="HOGENOM" id="CLU_732860_0_0_6"/>
<sequence>MSNTEQQIEQEIQSKGLTAPRLTPESINSKIALEMYFTGSGIIAAQTHCHHLGLMRTQHLEGEDLHKPIETLTFCVLVLENGFTVTGESACASPENFDAEIGRKIAFENARNKIWQLEGYLLKQSLYADKVMKEPYKPEKKQPISLKEGIDTLLATRIPILDQIYDVCQAIEKCGASPELTEAVTKAGQLREPITELVNQAVALGIGEGILGVSHSNNSKLKLSEPEVNDGRVKHVYYVNPLAQFEGAIGGLEPLGYKALSSITYCILVLHDGSTVTGMYETHDPDTYGEMDRAKYAYQEAIEKLNRAAECKNSPVKCAESLAQGVCGESTSNWRDERLSNRENAYMLTQIINTPGASKDLRTKAENKLSELIDKLN</sequence>
<dbReference type="Proteomes" id="UP000013084">
    <property type="component" value="Unassembled WGS sequence"/>
</dbReference>
<accession>N9RI19</accession>
<dbReference type="PATRIC" id="fig|1217700.3.peg.1970"/>
<organism evidence="1 2">
    <name type="scientific">Acinetobacter higginsii</name>
    <dbReference type="NCBI Taxonomy" id="70347"/>
    <lineage>
        <taxon>Bacteria</taxon>
        <taxon>Pseudomonadati</taxon>
        <taxon>Pseudomonadota</taxon>
        <taxon>Gammaproteobacteria</taxon>
        <taxon>Moraxellales</taxon>
        <taxon>Moraxellaceae</taxon>
        <taxon>Acinetobacter</taxon>
    </lineage>
</organism>